<feature type="compositionally biased region" description="Polar residues" evidence="1">
    <location>
        <begin position="348"/>
        <end position="372"/>
    </location>
</feature>
<feature type="region of interest" description="Disordered" evidence="1">
    <location>
        <begin position="238"/>
        <end position="291"/>
    </location>
</feature>
<feature type="transmembrane region" description="Helical" evidence="2">
    <location>
        <begin position="12"/>
        <end position="38"/>
    </location>
</feature>
<gene>
    <name evidence="3" type="ORF">PV11_06840</name>
</gene>
<feature type="region of interest" description="Disordered" evidence="1">
    <location>
        <begin position="341"/>
        <end position="375"/>
    </location>
</feature>
<feature type="compositionally biased region" description="Low complexity" evidence="1">
    <location>
        <begin position="242"/>
        <end position="261"/>
    </location>
</feature>
<dbReference type="Proteomes" id="UP000053599">
    <property type="component" value="Unassembled WGS sequence"/>
</dbReference>
<proteinExistence type="predicted"/>
<evidence type="ECO:0000256" key="2">
    <source>
        <dbReference type="SAM" id="Phobius"/>
    </source>
</evidence>
<reference evidence="3 4" key="1">
    <citation type="submission" date="2015-01" db="EMBL/GenBank/DDBJ databases">
        <title>The Genome Sequence of Exophiala sideris CBS121828.</title>
        <authorList>
            <consortium name="The Broad Institute Genomics Platform"/>
            <person name="Cuomo C."/>
            <person name="de Hoog S."/>
            <person name="Gorbushina A."/>
            <person name="Stielow B."/>
            <person name="Teixiera M."/>
            <person name="Abouelleil A."/>
            <person name="Chapman S.B."/>
            <person name="Priest M."/>
            <person name="Young S.K."/>
            <person name="Wortman J."/>
            <person name="Nusbaum C."/>
            <person name="Birren B."/>
        </authorList>
    </citation>
    <scope>NUCLEOTIDE SEQUENCE [LARGE SCALE GENOMIC DNA]</scope>
    <source>
        <strain evidence="3 4">CBS 121828</strain>
    </source>
</reference>
<feature type="compositionally biased region" description="Polar residues" evidence="1">
    <location>
        <begin position="113"/>
        <end position="130"/>
    </location>
</feature>
<feature type="region of interest" description="Disordered" evidence="1">
    <location>
        <begin position="113"/>
        <end position="216"/>
    </location>
</feature>
<accession>A0A0D1Y8N3</accession>
<keyword evidence="2" id="KW-1133">Transmembrane helix</keyword>
<keyword evidence="2" id="KW-0812">Transmembrane</keyword>
<protein>
    <submittedName>
        <fullName evidence="3">Uncharacterized protein</fullName>
    </submittedName>
</protein>
<feature type="compositionally biased region" description="Polar residues" evidence="1">
    <location>
        <begin position="262"/>
        <end position="272"/>
    </location>
</feature>
<dbReference type="OrthoDB" id="4148626at2759"/>
<organism evidence="3 4">
    <name type="scientific">Exophiala sideris</name>
    <dbReference type="NCBI Taxonomy" id="1016849"/>
    <lineage>
        <taxon>Eukaryota</taxon>
        <taxon>Fungi</taxon>
        <taxon>Dikarya</taxon>
        <taxon>Ascomycota</taxon>
        <taxon>Pezizomycotina</taxon>
        <taxon>Eurotiomycetes</taxon>
        <taxon>Chaetothyriomycetidae</taxon>
        <taxon>Chaetothyriales</taxon>
        <taxon>Herpotrichiellaceae</taxon>
        <taxon>Exophiala</taxon>
    </lineage>
</organism>
<keyword evidence="2" id="KW-0472">Membrane</keyword>
<dbReference type="EMBL" id="KN846953">
    <property type="protein sequence ID" value="KIV79272.1"/>
    <property type="molecule type" value="Genomic_DNA"/>
</dbReference>
<dbReference type="HOGENOM" id="CLU_042300_0_0_1"/>
<feature type="compositionally biased region" description="Polar residues" evidence="1">
    <location>
        <begin position="192"/>
        <end position="205"/>
    </location>
</feature>
<evidence type="ECO:0000313" key="3">
    <source>
        <dbReference type="EMBL" id="KIV79272.1"/>
    </source>
</evidence>
<name>A0A0D1Y8N3_9EURO</name>
<evidence type="ECO:0000256" key="1">
    <source>
        <dbReference type="SAM" id="MobiDB-lite"/>
    </source>
</evidence>
<dbReference type="AlphaFoldDB" id="A0A0D1Y8N3"/>
<evidence type="ECO:0000313" key="4">
    <source>
        <dbReference type="Proteomes" id="UP000053599"/>
    </source>
</evidence>
<sequence length="479" mass="52961">MTILFAHTGVPLWVYIVLIAVGSTVLLLTIAALSRWWFVRRKASRKRDYDGFTGATRRVTLRRGRVVPTSQHLSLTGSRFGMRQFGMLADNDSTHTGRRSPFEWWNTIMTERSQSRQDQMSQLETGSLTPRSVYGFTRQELGPTTPTQTPEKDKDATATTWEVTPPSSSPSPSPSSHKTINFSRAFVPRVPSSPSAQRSHFTLSRISERSPHQSMISPAAADLQDRLSCHDSTREDPIVAGQQQQTSSSPQSSPHLPIPSSNTQFTARSPTFRSHRPSPLSLDPHHAQQSSRFSASIITIQPYGHTPSPTTLRPHTADASLYKGGVSDVPPYDVSVPDLAMPQPVIHPSNTSGSEQYPQPNLYRQSSKSQPDLSHRISTVSVSEFGSGGSFPSPRKSTSTIGSSGIVYESQFLDWSINSDLQKLSFSLDRQTVQQPQHRVHEGEQENLMGIITVPGKNRTKVLRKKSLGRQRLVTSVTG</sequence>